<accession>A0A9P9GHE2</accession>
<protein>
    <recommendedName>
        <fullName evidence="1">Non-reducing end beta-L-arabinofuranosidase-like GH127 middle domain-containing protein</fullName>
    </recommendedName>
</protein>
<sequence length="649" mass="73868">MIGLVPFKFEQLPLGSIKASGWLKDQIELSAEGLGGHLFDFYRYVQRSTWLGGDFEYSELHESAPYWFNYIVPMAWVLDDNRLKSQARQFLDYVLEHQAEDGWLGPEKTRETRGVWARSLLLFGLVQYAEADASQTERIVDSIHKFTVLVHSMLKNNFTGLLQGENDNFDPYGFGVSRTHELPISLMWLYETHPRNNSALILETIELMFEGGRKGGRDWTTFFVNGTFPTKGTGTFRPSGFTHGVNLAQGLRYPTVLYRLTNDSNLVHQTHEAINLTLEYQTSLSGTIIGDEHLGGLKLCMAVESMFSYAFLYRFHGSNLFADRAELAAFNALPAAMSPDWWSHQYVTQTNQPWSRNLTANPFFNVVSYSNSFGLEPNFPCCTVNHPQGYPKYVASSFVKYGENGLVHMLLGPSIVETKVKNRPIQVKCRTNYPFSDRLDYEILAAVDFDFYVRIPQWVDETTALSQFAGQKPQSISAENGLYRMSIRKGFHRLSIHLPMTTTIAYRNNTVGVYRGPLLYAADIKYSSSFHRPLNWTDRQPLPTSEVDARSLDWVLEPTSNWRYAIDPTTIKLGRTIPYDTKLPNPLFDRHNFLPSLEVNAYPLNWPETLGTAALPPEQVEVKKSEVTKLKLIPFGAAKLHIAQFPIVK</sequence>
<evidence type="ECO:0000313" key="3">
    <source>
        <dbReference type="Proteomes" id="UP000736672"/>
    </source>
</evidence>
<dbReference type="PANTHER" id="PTHR31151:SF0">
    <property type="entry name" value="PROLINE-TRNA LIGASE (DUF1680)"/>
    <property type="match status" value="1"/>
</dbReference>
<gene>
    <name evidence="2" type="ORF">B0J15DRAFT_568907</name>
</gene>
<dbReference type="Proteomes" id="UP000736672">
    <property type="component" value="Unassembled WGS sequence"/>
</dbReference>
<keyword evidence="3" id="KW-1185">Reference proteome</keyword>
<comment type="caution">
    <text evidence="2">The sequence shown here is derived from an EMBL/GenBank/DDBJ whole genome shotgun (WGS) entry which is preliminary data.</text>
</comment>
<dbReference type="PANTHER" id="PTHR31151">
    <property type="entry name" value="PROLINE-TRNA LIGASE (DUF1680)"/>
    <property type="match status" value="1"/>
</dbReference>
<name>A0A9P9GHE2_FUSSL</name>
<feature type="domain" description="Non-reducing end beta-L-arabinofuranosidase-like GH127 middle" evidence="1">
    <location>
        <begin position="409"/>
        <end position="481"/>
    </location>
</feature>
<dbReference type="EMBL" id="JAGTJS010000021">
    <property type="protein sequence ID" value="KAH7239599.1"/>
    <property type="molecule type" value="Genomic_DNA"/>
</dbReference>
<dbReference type="AlphaFoldDB" id="A0A9P9GHE2"/>
<dbReference type="OrthoDB" id="5358475at2759"/>
<evidence type="ECO:0000313" key="2">
    <source>
        <dbReference type="EMBL" id="KAH7239599.1"/>
    </source>
</evidence>
<dbReference type="Pfam" id="PF20736">
    <property type="entry name" value="Glyco_hydro127M"/>
    <property type="match status" value="1"/>
</dbReference>
<evidence type="ECO:0000259" key="1">
    <source>
        <dbReference type="Pfam" id="PF20736"/>
    </source>
</evidence>
<reference evidence="2" key="1">
    <citation type="journal article" date="2021" name="Nat. Commun.">
        <title>Genetic determinants of endophytism in the Arabidopsis root mycobiome.</title>
        <authorList>
            <person name="Mesny F."/>
            <person name="Miyauchi S."/>
            <person name="Thiergart T."/>
            <person name="Pickel B."/>
            <person name="Atanasova L."/>
            <person name="Karlsson M."/>
            <person name="Huettel B."/>
            <person name="Barry K.W."/>
            <person name="Haridas S."/>
            <person name="Chen C."/>
            <person name="Bauer D."/>
            <person name="Andreopoulos W."/>
            <person name="Pangilinan J."/>
            <person name="LaButti K."/>
            <person name="Riley R."/>
            <person name="Lipzen A."/>
            <person name="Clum A."/>
            <person name="Drula E."/>
            <person name="Henrissat B."/>
            <person name="Kohler A."/>
            <person name="Grigoriev I.V."/>
            <person name="Martin F.M."/>
            <person name="Hacquard S."/>
        </authorList>
    </citation>
    <scope>NUCLEOTIDE SEQUENCE</scope>
    <source>
        <strain evidence="2">FSSC 5 MPI-SDFR-AT-0091</strain>
    </source>
</reference>
<proteinExistence type="predicted"/>
<organism evidence="2 3">
    <name type="scientific">Fusarium solani</name>
    <name type="common">Filamentous fungus</name>
    <dbReference type="NCBI Taxonomy" id="169388"/>
    <lineage>
        <taxon>Eukaryota</taxon>
        <taxon>Fungi</taxon>
        <taxon>Dikarya</taxon>
        <taxon>Ascomycota</taxon>
        <taxon>Pezizomycotina</taxon>
        <taxon>Sordariomycetes</taxon>
        <taxon>Hypocreomycetidae</taxon>
        <taxon>Hypocreales</taxon>
        <taxon>Nectriaceae</taxon>
        <taxon>Fusarium</taxon>
        <taxon>Fusarium solani species complex</taxon>
    </lineage>
</organism>
<dbReference type="InterPro" id="IPR049046">
    <property type="entry name" value="Beta-AFase-like_GH127_middle"/>
</dbReference>